<gene>
    <name evidence="5" type="ORF">Lfee_2047</name>
    <name evidence="6" type="ORF">NCTC12022_03398</name>
</gene>
<evidence type="ECO:0000313" key="5">
    <source>
        <dbReference type="EMBL" id="KTC96249.1"/>
    </source>
</evidence>
<accession>A0A0W0TKZ6</accession>
<dbReference type="EMBL" id="UASS01000039">
    <property type="protein sequence ID" value="SPX62636.1"/>
    <property type="molecule type" value="Genomic_DNA"/>
</dbReference>
<dbReference type="NCBIfam" id="TIGR03725">
    <property type="entry name" value="T6A_YeaZ"/>
    <property type="match status" value="1"/>
</dbReference>
<dbReference type="GO" id="GO:0002949">
    <property type="term" value="P:tRNA threonylcarbamoyladenosine modification"/>
    <property type="evidence" value="ECO:0007669"/>
    <property type="project" value="InterPro"/>
</dbReference>
<dbReference type="Proteomes" id="UP000054698">
    <property type="component" value="Unassembled WGS sequence"/>
</dbReference>
<dbReference type="PANTHER" id="PTHR11735:SF11">
    <property type="entry name" value="TRNA THREONYLCARBAMOYLADENOSINE BIOSYNTHESIS PROTEIN TSAB"/>
    <property type="match status" value="1"/>
</dbReference>
<dbReference type="Proteomes" id="UP000251942">
    <property type="component" value="Unassembled WGS sequence"/>
</dbReference>
<dbReference type="GO" id="GO:0005829">
    <property type="term" value="C:cytosol"/>
    <property type="evidence" value="ECO:0007669"/>
    <property type="project" value="TreeGrafter"/>
</dbReference>
<sequence>MNLLSIDTSTEKASVALALNGEIRWEEQDVQRQHARMLLPMIDRLLADSELCLSQLDAIVYGRGPGSFTGLRIACSVAKGLAYSHDLPLLPVSSLAAIANEVRVQNQLAKDAAILAVLDARMNQLYWACFSGDAKESEEQVCDAADIHVPGEKKFVLAGVGFDAYLRQLPVSLHTRLVNHFTIYPHAQAMIRLALSGEVKAISAAEALPVYVRNQITQGETRG</sequence>
<evidence type="ECO:0000259" key="4">
    <source>
        <dbReference type="Pfam" id="PF00814"/>
    </source>
</evidence>
<dbReference type="InterPro" id="IPR000905">
    <property type="entry name" value="Gcp-like_dom"/>
</dbReference>
<evidence type="ECO:0000256" key="2">
    <source>
        <dbReference type="ARBA" id="ARBA00019012"/>
    </source>
</evidence>
<evidence type="ECO:0000256" key="3">
    <source>
        <dbReference type="ARBA" id="ARBA00032446"/>
    </source>
</evidence>
<dbReference type="Pfam" id="PF00814">
    <property type="entry name" value="TsaD"/>
    <property type="match status" value="1"/>
</dbReference>
<dbReference type="InterPro" id="IPR022496">
    <property type="entry name" value="T6A_TsaB"/>
</dbReference>
<dbReference type="RefSeq" id="WP_058446828.1">
    <property type="nucleotide sequence ID" value="NZ_CAAAHT010000001.1"/>
</dbReference>
<dbReference type="STRING" id="453.Lfee_2047"/>
<dbReference type="Gene3D" id="3.30.420.40">
    <property type="match status" value="2"/>
</dbReference>
<reference evidence="5 7" key="1">
    <citation type="submission" date="2015-11" db="EMBL/GenBank/DDBJ databases">
        <title>Genomic analysis of 38 Legionella species identifies large and diverse effector repertoires.</title>
        <authorList>
            <person name="Burstein D."/>
            <person name="Amaro F."/>
            <person name="Zusman T."/>
            <person name="Lifshitz Z."/>
            <person name="Cohen O."/>
            <person name="Gilbert J.A."/>
            <person name="Pupko T."/>
            <person name="Shuman H.A."/>
            <person name="Segal G."/>
        </authorList>
    </citation>
    <scope>NUCLEOTIDE SEQUENCE [LARGE SCALE GENOMIC DNA]</scope>
    <source>
        <strain evidence="5 7">WO-44C</strain>
    </source>
</reference>
<organism evidence="5 7">
    <name type="scientific">Legionella feeleii</name>
    <dbReference type="NCBI Taxonomy" id="453"/>
    <lineage>
        <taxon>Bacteria</taxon>
        <taxon>Pseudomonadati</taxon>
        <taxon>Pseudomonadota</taxon>
        <taxon>Gammaproteobacteria</taxon>
        <taxon>Legionellales</taxon>
        <taxon>Legionellaceae</taxon>
        <taxon>Legionella</taxon>
    </lineage>
</organism>
<name>A0A0W0TKZ6_9GAMM</name>
<evidence type="ECO:0000313" key="8">
    <source>
        <dbReference type="Proteomes" id="UP000251942"/>
    </source>
</evidence>
<evidence type="ECO:0000313" key="7">
    <source>
        <dbReference type="Proteomes" id="UP000054698"/>
    </source>
</evidence>
<evidence type="ECO:0000256" key="1">
    <source>
        <dbReference type="ARBA" id="ARBA00010493"/>
    </source>
</evidence>
<dbReference type="AlphaFoldDB" id="A0A0W0TKZ6"/>
<keyword evidence="6" id="KW-0645">Protease</keyword>
<evidence type="ECO:0000313" key="6">
    <source>
        <dbReference type="EMBL" id="SPX62636.1"/>
    </source>
</evidence>
<keyword evidence="6" id="KW-0378">Hydrolase</keyword>
<dbReference type="GO" id="GO:0008233">
    <property type="term" value="F:peptidase activity"/>
    <property type="evidence" value="ECO:0007669"/>
    <property type="project" value="UniProtKB-KW"/>
</dbReference>
<dbReference type="PANTHER" id="PTHR11735">
    <property type="entry name" value="TRNA N6-ADENOSINE THREONYLCARBAMOYLTRANSFERASE"/>
    <property type="match status" value="1"/>
</dbReference>
<dbReference type="PATRIC" id="fig|453.4.peg.2245"/>
<dbReference type="SUPFAM" id="SSF53067">
    <property type="entry name" value="Actin-like ATPase domain"/>
    <property type="match status" value="2"/>
</dbReference>
<dbReference type="EMBL" id="LNYB01000081">
    <property type="protein sequence ID" value="KTC96249.1"/>
    <property type="molecule type" value="Genomic_DNA"/>
</dbReference>
<comment type="similarity">
    <text evidence="1">Belongs to the KAE1 / TsaD family. TsaB subfamily.</text>
</comment>
<protein>
    <recommendedName>
        <fullName evidence="2">tRNA threonylcarbamoyladenosine biosynthesis protein TsaB</fullName>
    </recommendedName>
    <alternativeName>
        <fullName evidence="3">t(6)A37 threonylcarbamoyladenosine biosynthesis protein TsaB</fullName>
    </alternativeName>
</protein>
<proteinExistence type="inferred from homology"/>
<dbReference type="OrthoDB" id="9809995at2"/>
<keyword evidence="7" id="KW-1185">Reference proteome</keyword>
<dbReference type="GO" id="GO:0006508">
    <property type="term" value="P:proteolysis"/>
    <property type="evidence" value="ECO:0007669"/>
    <property type="project" value="UniProtKB-KW"/>
</dbReference>
<dbReference type="InterPro" id="IPR043129">
    <property type="entry name" value="ATPase_NBD"/>
</dbReference>
<dbReference type="CDD" id="cd24032">
    <property type="entry name" value="ASKHA_NBD_TsaB"/>
    <property type="match status" value="1"/>
</dbReference>
<feature type="domain" description="Gcp-like" evidence="4">
    <location>
        <begin position="30"/>
        <end position="145"/>
    </location>
</feature>
<reference evidence="6 8" key="2">
    <citation type="submission" date="2018-06" db="EMBL/GenBank/DDBJ databases">
        <authorList>
            <consortium name="Pathogen Informatics"/>
            <person name="Doyle S."/>
        </authorList>
    </citation>
    <scope>NUCLEOTIDE SEQUENCE [LARGE SCALE GENOMIC DNA]</scope>
    <source>
        <strain evidence="6 8">NCTC12022</strain>
    </source>
</reference>